<protein>
    <submittedName>
        <fullName evidence="1">Uncharacterized protein</fullName>
    </submittedName>
</protein>
<reference evidence="1 2" key="1">
    <citation type="submission" date="2014-04" db="EMBL/GenBank/DDBJ databases">
        <authorList>
            <consortium name="DOE Joint Genome Institute"/>
            <person name="Kuo A."/>
            <person name="Martino E."/>
            <person name="Perotto S."/>
            <person name="Kohler A."/>
            <person name="Nagy L.G."/>
            <person name="Floudas D."/>
            <person name="Copeland A."/>
            <person name="Barry K.W."/>
            <person name="Cichocki N."/>
            <person name="Veneault-Fourrey C."/>
            <person name="LaButti K."/>
            <person name="Lindquist E.A."/>
            <person name="Lipzen A."/>
            <person name="Lundell T."/>
            <person name="Morin E."/>
            <person name="Murat C."/>
            <person name="Sun H."/>
            <person name="Tunlid A."/>
            <person name="Henrissat B."/>
            <person name="Grigoriev I.V."/>
            <person name="Hibbett D.S."/>
            <person name="Martin F."/>
            <person name="Nordberg H.P."/>
            <person name="Cantor M.N."/>
            <person name="Hua S.X."/>
        </authorList>
    </citation>
    <scope>NUCLEOTIDE SEQUENCE [LARGE SCALE GENOMIC DNA]</scope>
    <source>
        <strain evidence="1 2">Zn</strain>
    </source>
</reference>
<proteinExistence type="predicted"/>
<sequence length="159" mass="16183">MPMNTTAGVVVECTDNALASSVLGLVATATTSTSFTGGIVTIPATTLVMTNPGVITTAATSSSSALTFVTITFTEPTIPETTTTDFVTVTKGEPRPTNSIAPAPSVPQVTAPPDPQTTSTFNGIAIIPVTDQNVSIEKETVTISVTVTKTIKVPEASIV</sequence>
<dbReference type="Proteomes" id="UP000054321">
    <property type="component" value="Unassembled WGS sequence"/>
</dbReference>
<dbReference type="AlphaFoldDB" id="A0A0C3D8E2"/>
<reference evidence="2" key="2">
    <citation type="submission" date="2015-01" db="EMBL/GenBank/DDBJ databases">
        <title>Evolutionary Origins and Diversification of the Mycorrhizal Mutualists.</title>
        <authorList>
            <consortium name="DOE Joint Genome Institute"/>
            <consortium name="Mycorrhizal Genomics Consortium"/>
            <person name="Kohler A."/>
            <person name="Kuo A."/>
            <person name="Nagy L.G."/>
            <person name="Floudas D."/>
            <person name="Copeland A."/>
            <person name="Barry K.W."/>
            <person name="Cichocki N."/>
            <person name="Veneault-Fourrey C."/>
            <person name="LaButti K."/>
            <person name="Lindquist E.A."/>
            <person name="Lipzen A."/>
            <person name="Lundell T."/>
            <person name="Morin E."/>
            <person name="Murat C."/>
            <person name="Riley R."/>
            <person name="Ohm R."/>
            <person name="Sun H."/>
            <person name="Tunlid A."/>
            <person name="Henrissat B."/>
            <person name="Grigoriev I.V."/>
            <person name="Hibbett D.S."/>
            <person name="Martin F."/>
        </authorList>
    </citation>
    <scope>NUCLEOTIDE SEQUENCE [LARGE SCALE GENOMIC DNA]</scope>
    <source>
        <strain evidence="2">Zn</strain>
    </source>
</reference>
<gene>
    <name evidence="1" type="ORF">OIDMADRAFT_20426</name>
</gene>
<name>A0A0C3D8E2_OIDMZ</name>
<dbReference type="EMBL" id="KN832881">
    <property type="protein sequence ID" value="KIM98167.1"/>
    <property type="molecule type" value="Genomic_DNA"/>
</dbReference>
<accession>A0A0C3D8E2</accession>
<evidence type="ECO:0000313" key="2">
    <source>
        <dbReference type="Proteomes" id="UP000054321"/>
    </source>
</evidence>
<dbReference type="InParanoid" id="A0A0C3D8E2"/>
<organism evidence="1 2">
    <name type="scientific">Oidiodendron maius (strain Zn)</name>
    <dbReference type="NCBI Taxonomy" id="913774"/>
    <lineage>
        <taxon>Eukaryota</taxon>
        <taxon>Fungi</taxon>
        <taxon>Dikarya</taxon>
        <taxon>Ascomycota</taxon>
        <taxon>Pezizomycotina</taxon>
        <taxon>Leotiomycetes</taxon>
        <taxon>Leotiomycetes incertae sedis</taxon>
        <taxon>Myxotrichaceae</taxon>
        <taxon>Oidiodendron</taxon>
    </lineage>
</organism>
<dbReference type="HOGENOM" id="CLU_1661302_0_0_1"/>
<evidence type="ECO:0000313" key="1">
    <source>
        <dbReference type="EMBL" id="KIM98167.1"/>
    </source>
</evidence>
<keyword evidence="2" id="KW-1185">Reference proteome</keyword>